<name>A0A3A2ZFV1_9EURO</name>
<evidence type="ECO:0000313" key="2">
    <source>
        <dbReference type="Proteomes" id="UP000266188"/>
    </source>
</evidence>
<protein>
    <submittedName>
        <fullName evidence="1">Uncharacterized protein</fullName>
    </submittedName>
</protein>
<organism evidence="1 2">
    <name type="scientific">Aspergillus sclerotialis</name>
    <dbReference type="NCBI Taxonomy" id="2070753"/>
    <lineage>
        <taxon>Eukaryota</taxon>
        <taxon>Fungi</taxon>
        <taxon>Dikarya</taxon>
        <taxon>Ascomycota</taxon>
        <taxon>Pezizomycotina</taxon>
        <taxon>Eurotiomycetes</taxon>
        <taxon>Eurotiomycetidae</taxon>
        <taxon>Eurotiales</taxon>
        <taxon>Aspergillaceae</taxon>
        <taxon>Aspergillus</taxon>
        <taxon>Aspergillus subgen. Polypaecilum</taxon>
    </lineage>
</organism>
<dbReference type="AlphaFoldDB" id="A0A3A2ZFV1"/>
<sequence length="279" mass="31551">MTFRGDSANILAVSTDNATNTPSASLRAALDAEMKLTERNDGLCHPYEVGVETDYYSYPHLPKELQEDVLLRIAEKYWFRLNVQEYFLQTAVDFINEGQLGIEALLKPIDFIKTDPRMSKVYSILACFKRVQCMDPALPCLDLADYVDQFSTLGLWLATLLARSSTMNVDTLIDKLQKSGTLGELDPSEMDSLIERRGKMTIETNSDIGVAKEVEQPQAFFWLPHGPKNLHDQVEEILMWWERALRAFTAISFHRTLTRTNITGLLQNIIEAAEAKGLA</sequence>
<evidence type="ECO:0000313" key="1">
    <source>
        <dbReference type="EMBL" id="RJE22069.1"/>
    </source>
</evidence>
<accession>A0A3A2ZFV1</accession>
<comment type="caution">
    <text evidence="1">The sequence shown here is derived from an EMBL/GenBank/DDBJ whole genome shotgun (WGS) entry which is preliminary data.</text>
</comment>
<keyword evidence="2" id="KW-1185">Reference proteome</keyword>
<dbReference type="Proteomes" id="UP000266188">
    <property type="component" value="Unassembled WGS sequence"/>
</dbReference>
<dbReference type="EMBL" id="MVGC01000188">
    <property type="protein sequence ID" value="RJE22069.1"/>
    <property type="molecule type" value="Genomic_DNA"/>
</dbReference>
<reference evidence="2" key="1">
    <citation type="submission" date="2017-02" db="EMBL/GenBank/DDBJ databases">
        <authorList>
            <person name="Tafer H."/>
            <person name="Lopandic K."/>
        </authorList>
    </citation>
    <scope>NUCLEOTIDE SEQUENCE [LARGE SCALE GENOMIC DNA]</scope>
    <source>
        <strain evidence="2">CBS 366.77</strain>
    </source>
</reference>
<proteinExistence type="predicted"/>
<gene>
    <name evidence="1" type="ORF">PHISCL_05575</name>
</gene>